<dbReference type="CDD" id="cd04280">
    <property type="entry name" value="ZnMc_astacin_like"/>
    <property type="match status" value="1"/>
</dbReference>
<dbReference type="PROSITE" id="PS51864">
    <property type="entry name" value="ASTACIN"/>
    <property type="match status" value="1"/>
</dbReference>
<keyword evidence="1 2" id="KW-0482">Metalloprotease</keyword>
<dbReference type="InterPro" id="IPR034035">
    <property type="entry name" value="Astacin-like_dom"/>
</dbReference>
<dbReference type="SUPFAM" id="SSF55486">
    <property type="entry name" value="Metalloproteases ('zincins'), catalytic domain"/>
    <property type="match status" value="1"/>
</dbReference>
<feature type="binding site" evidence="1">
    <location>
        <position position="230"/>
    </location>
    <ligand>
        <name>Zn(2+)</name>
        <dbReference type="ChEBI" id="CHEBI:29105"/>
        <note>catalytic</note>
    </ligand>
</feature>
<evidence type="ECO:0000256" key="3">
    <source>
        <dbReference type="SAM" id="SignalP"/>
    </source>
</evidence>
<dbReference type="FunFam" id="3.40.390.10:FF:000042">
    <property type="entry name" value="Metalloendopeptidase"/>
    <property type="match status" value="1"/>
</dbReference>
<evidence type="ECO:0000313" key="5">
    <source>
        <dbReference type="EMBL" id="KAK2703056.1"/>
    </source>
</evidence>
<dbReference type="Pfam" id="PF01400">
    <property type="entry name" value="Astacin"/>
    <property type="match status" value="1"/>
</dbReference>
<keyword evidence="1 2" id="KW-0862">Zinc</keyword>
<evidence type="ECO:0000256" key="2">
    <source>
        <dbReference type="RuleBase" id="RU361183"/>
    </source>
</evidence>
<keyword evidence="1 2" id="KW-0378">Hydrolase</keyword>
<gene>
    <name evidence="5" type="ORF">QYM36_018399</name>
</gene>
<dbReference type="InterPro" id="IPR006026">
    <property type="entry name" value="Peptidase_Metallo"/>
</dbReference>
<feature type="active site" evidence="1">
    <location>
        <position position="227"/>
    </location>
</feature>
<dbReference type="PANTHER" id="PTHR10127:SF859">
    <property type="entry name" value="METALLOENDOPEPTIDASE"/>
    <property type="match status" value="1"/>
</dbReference>
<dbReference type="SMART" id="SM00235">
    <property type="entry name" value="ZnMc"/>
    <property type="match status" value="1"/>
</dbReference>
<dbReference type="AlphaFoldDB" id="A0AA88H915"/>
<comment type="caution">
    <text evidence="1">Lacks conserved residue(s) required for the propagation of feature annotation.</text>
</comment>
<dbReference type="InterPro" id="IPR001506">
    <property type="entry name" value="Peptidase_M12A"/>
</dbReference>
<dbReference type="EC" id="3.4.24.-" evidence="2"/>
<sequence length="346" mass="39289">MLLLLFLVTAYYCHGLPVNSPIAQSVENHISGGVSGKPNLDEDKLNKLLSDQEISSNVDFLSNRPGGKLEFPMFLRKSVEDYEKDAAVVLQQSFQDAEVTPGLFQGDIAGFSPEAYRLWRVGLRWDVFPERKWDNATVPYYISDKYSPTEKQIIQTAVHTLGLLTCVKFVPYEGNKTTDYLLIWPVTRPAGCWSFIGRLGGQQVLSLQQPDKTGPKCLGGPGKPMHEIMHALGIFHEQSRADRDAFVKFNEENAIQAFVHNFDKQSLENTTYQYEYDYNSIMHYGTHFFSSSRDKPTLVPIQKRAKIGQRDGISRLDCYKINVLYNCFDTPQNKAKYEAFCDILGI</sequence>
<feature type="domain" description="Peptidase M12A" evidence="4">
    <location>
        <begin position="121"/>
        <end position="328"/>
    </location>
</feature>
<evidence type="ECO:0000313" key="6">
    <source>
        <dbReference type="Proteomes" id="UP001187531"/>
    </source>
</evidence>
<comment type="cofactor">
    <cofactor evidence="1 2">
        <name>Zn(2+)</name>
        <dbReference type="ChEBI" id="CHEBI:29105"/>
    </cofactor>
    <text evidence="1 2">Binds 1 zinc ion per subunit.</text>
</comment>
<comment type="caution">
    <text evidence="5">The sequence shown here is derived from an EMBL/GenBank/DDBJ whole genome shotgun (WGS) entry which is preliminary data.</text>
</comment>
<feature type="chain" id="PRO_5041641548" description="Metalloendopeptidase" evidence="3">
    <location>
        <begin position="16"/>
        <end position="346"/>
    </location>
</feature>
<protein>
    <recommendedName>
        <fullName evidence="2">Metalloendopeptidase</fullName>
        <ecNumber evidence="2">3.4.24.-</ecNumber>
    </recommendedName>
</protein>
<feature type="binding site" evidence="1">
    <location>
        <position position="226"/>
    </location>
    <ligand>
        <name>Zn(2+)</name>
        <dbReference type="ChEBI" id="CHEBI:29105"/>
        <note>catalytic</note>
    </ligand>
</feature>
<dbReference type="EMBL" id="JAVRJZ010000122">
    <property type="protein sequence ID" value="KAK2703056.1"/>
    <property type="molecule type" value="Genomic_DNA"/>
</dbReference>
<evidence type="ECO:0000256" key="1">
    <source>
        <dbReference type="PROSITE-ProRule" id="PRU01211"/>
    </source>
</evidence>
<feature type="binding site" evidence="1">
    <location>
        <position position="236"/>
    </location>
    <ligand>
        <name>Zn(2+)</name>
        <dbReference type="ChEBI" id="CHEBI:29105"/>
        <note>catalytic</note>
    </ligand>
</feature>
<proteinExistence type="predicted"/>
<dbReference type="GO" id="GO:0006508">
    <property type="term" value="P:proteolysis"/>
    <property type="evidence" value="ECO:0007669"/>
    <property type="project" value="UniProtKB-KW"/>
</dbReference>
<dbReference type="Proteomes" id="UP001187531">
    <property type="component" value="Unassembled WGS sequence"/>
</dbReference>
<accession>A0AA88H915</accession>
<keyword evidence="1 2" id="KW-0479">Metal-binding</keyword>
<dbReference type="GO" id="GO:0008270">
    <property type="term" value="F:zinc ion binding"/>
    <property type="evidence" value="ECO:0007669"/>
    <property type="project" value="UniProtKB-UniRule"/>
</dbReference>
<dbReference type="PANTHER" id="PTHR10127">
    <property type="entry name" value="DISCOIDIN, CUB, EGF, LAMININ , AND ZINC METALLOPROTEASE DOMAIN CONTAINING"/>
    <property type="match status" value="1"/>
</dbReference>
<dbReference type="InterPro" id="IPR024079">
    <property type="entry name" value="MetalloPept_cat_dom_sf"/>
</dbReference>
<keyword evidence="1 2" id="KW-0645">Protease</keyword>
<dbReference type="PRINTS" id="PR00480">
    <property type="entry name" value="ASTACIN"/>
</dbReference>
<feature type="signal peptide" evidence="3">
    <location>
        <begin position="1"/>
        <end position="15"/>
    </location>
</feature>
<name>A0AA88H915_ARTSF</name>
<dbReference type="Gene3D" id="3.40.390.10">
    <property type="entry name" value="Collagenase (Catalytic Domain)"/>
    <property type="match status" value="1"/>
</dbReference>
<reference evidence="5" key="1">
    <citation type="submission" date="2023-07" db="EMBL/GenBank/DDBJ databases">
        <title>Chromosome-level genome assembly of Artemia franciscana.</title>
        <authorList>
            <person name="Jo E."/>
        </authorList>
    </citation>
    <scope>NUCLEOTIDE SEQUENCE</scope>
    <source>
        <tissue evidence="5">Whole body</tissue>
    </source>
</reference>
<dbReference type="GO" id="GO:0004222">
    <property type="term" value="F:metalloendopeptidase activity"/>
    <property type="evidence" value="ECO:0007669"/>
    <property type="project" value="UniProtKB-UniRule"/>
</dbReference>
<organism evidence="5 6">
    <name type="scientific">Artemia franciscana</name>
    <name type="common">Brine shrimp</name>
    <name type="synonym">Artemia sanfranciscana</name>
    <dbReference type="NCBI Taxonomy" id="6661"/>
    <lineage>
        <taxon>Eukaryota</taxon>
        <taxon>Metazoa</taxon>
        <taxon>Ecdysozoa</taxon>
        <taxon>Arthropoda</taxon>
        <taxon>Crustacea</taxon>
        <taxon>Branchiopoda</taxon>
        <taxon>Anostraca</taxon>
        <taxon>Artemiidae</taxon>
        <taxon>Artemia</taxon>
    </lineage>
</organism>
<keyword evidence="3" id="KW-0732">Signal</keyword>
<keyword evidence="6" id="KW-1185">Reference proteome</keyword>
<evidence type="ECO:0000259" key="4">
    <source>
        <dbReference type="PROSITE" id="PS51864"/>
    </source>
</evidence>